<keyword evidence="6" id="KW-0479">Metal-binding</keyword>
<dbReference type="GO" id="GO:0016020">
    <property type="term" value="C:membrane"/>
    <property type="evidence" value="ECO:0007669"/>
    <property type="project" value="UniProtKB-SubCell"/>
</dbReference>
<feature type="transmembrane region" description="Helical" evidence="12">
    <location>
        <begin position="87"/>
        <end position="109"/>
    </location>
</feature>
<comment type="cofactor">
    <cofactor evidence="1">
        <name>Zn(2+)</name>
        <dbReference type="ChEBI" id="CHEBI:29105"/>
    </cofactor>
</comment>
<feature type="transmembrane region" description="Helical" evidence="12">
    <location>
        <begin position="32"/>
        <end position="54"/>
    </location>
</feature>
<organism evidence="14 15">
    <name type="scientific">Neolewinella lacunae</name>
    <dbReference type="NCBI Taxonomy" id="1517758"/>
    <lineage>
        <taxon>Bacteria</taxon>
        <taxon>Pseudomonadati</taxon>
        <taxon>Bacteroidota</taxon>
        <taxon>Saprospiria</taxon>
        <taxon>Saprospirales</taxon>
        <taxon>Lewinellaceae</taxon>
        <taxon>Neolewinella</taxon>
    </lineage>
</organism>
<proteinExistence type="inferred from homology"/>
<dbReference type="PANTHER" id="PTHR39188">
    <property type="entry name" value="MEMBRANE-ASSOCIATED ZINC METALLOPROTEASE M50B"/>
    <property type="match status" value="1"/>
</dbReference>
<dbReference type="GO" id="GO:0046872">
    <property type="term" value="F:metal ion binding"/>
    <property type="evidence" value="ECO:0007669"/>
    <property type="project" value="UniProtKB-KW"/>
</dbReference>
<dbReference type="InterPro" id="IPR046342">
    <property type="entry name" value="CBS_dom_sf"/>
</dbReference>
<dbReference type="EMBL" id="JACSIT010000091">
    <property type="protein sequence ID" value="MBC6994208.1"/>
    <property type="molecule type" value="Genomic_DNA"/>
</dbReference>
<keyword evidence="4" id="KW-0645">Protease</keyword>
<evidence type="ECO:0000256" key="9">
    <source>
        <dbReference type="ARBA" id="ARBA00022989"/>
    </source>
</evidence>
<feature type="transmembrane region" description="Helical" evidence="12">
    <location>
        <begin position="205"/>
        <end position="221"/>
    </location>
</feature>
<dbReference type="PANTHER" id="PTHR39188:SF3">
    <property type="entry name" value="STAGE IV SPORULATION PROTEIN FB"/>
    <property type="match status" value="1"/>
</dbReference>
<evidence type="ECO:0000256" key="7">
    <source>
        <dbReference type="ARBA" id="ARBA00022801"/>
    </source>
</evidence>
<keyword evidence="8" id="KW-0862">Zinc</keyword>
<evidence type="ECO:0000256" key="3">
    <source>
        <dbReference type="ARBA" id="ARBA00007931"/>
    </source>
</evidence>
<keyword evidence="9 12" id="KW-1133">Transmembrane helix</keyword>
<reference evidence="14" key="1">
    <citation type="submission" date="2020-08" db="EMBL/GenBank/DDBJ databases">
        <title>Lewinella bacteria from marine environments.</title>
        <authorList>
            <person name="Zhong Y."/>
        </authorList>
    </citation>
    <scope>NUCLEOTIDE SEQUENCE</scope>
    <source>
        <strain evidence="14">KCTC 42187</strain>
    </source>
</reference>
<name>A0A923PHG8_9BACT</name>
<evidence type="ECO:0000256" key="8">
    <source>
        <dbReference type="ARBA" id="ARBA00022833"/>
    </source>
</evidence>
<dbReference type="AlphaFoldDB" id="A0A923PHG8"/>
<comment type="caution">
    <text evidence="14">The sequence shown here is derived from an EMBL/GenBank/DDBJ whole genome shotgun (WGS) entry which is preliminary data.</text>
</comment>
<comment type="subcellular location">
    <subcellularLocation>
        <location evidence="2">Membrane</location>
        <topology evidence="2">Multi-pass membrane protein</topology>
    </subcellularLocation>
</comment>
<evidence type="ECO:0000259" key="13">
    <source>
        <dbReference type="Pfam" id="PF02163"/>
    </source>
</evidence>
<evidence type="ECO:0000256" key="2">
    <source>
        <dbReference type="ARBA" id="ARBA00004141"/>
    </source>
</evidence>
<dbReference type="RefSeq" id="WP_187466292.1">
    <property type="nucleotide sequence ID" value="NZ_JACSIT010000091.1"/>
</dbReference>
<dbReference type="Gene3D" id="3.10.580.10">
    <property type="entry name" value="CBS-domain"/>
    <property type="match status" value="1"/>
</dbReference>
<dbReference type="Pfam" id="PF02163">
    <property type="entry name" value="Peptidase_M50"/>
    <property type="match status" value="2"/>
</dbReference>
<feature type="domain" description="Peptidase M50" evidence="13">
    <location>
        <begin position="136"/>
        <end position="190"/>
    </location>
</feature>
<evidence type="ECO:0000256" key="10">
    <source>
        <dbReference type="ARBA" id="ARBA00023049"/>
    </source>
</evidence>
<gene>
    <name evidence="14" type="ORF">H9S92_08550</name>
</gene>
<evidence type="ECO:0000256" key="5">
    <source>
        <dbReference type="ARBA" id="ARBA00022692"/>
    </source>
</evidence>
<dbReference type="Proteomes" id="UP000650081">
    <property type="component" value="Unassembled WGS sequence"/>
</dbReference>
<evidence type="ECO:0000256" key="4">
    <source>
        <dbReference type="ARBA" id="ARBA00022670"/>
    </source>
</evidence>
<sequence>MDLHWTFLFVPVAILYFSWTPVQGFIWPMAGWFATLAGLLFSFVLVHELGHALVARWRGVAAERIVLFPLGGGAFLPDQPEKTLDEVLIYAAGPLANIALSLLALPFLLARPEGELLLRSYVNPFGNLLLTPTLTEQILGLTIAVNLILAAGNLLPAYPLDGGRILRALLQGPLGHRRATITVTVLGVVIGAGLAVAGYLLSDPLLVFGALFIMVVSSLEFRGGWQRRRLAAVPVAQVIRPATVLGHDRIYPSSTVGSVRALFARTSWPVLPVFDDWNELLGFVEANTLANEAKDNHSSIEAYFEAEFVGSLPEENLLAITEKIVGANVYGAAIYGPRGKLIGYIFTEDLLPLLDTLPKKVGRLFKTKWSAERKSGHR</sequence>
<dbReference type="GO" id="GO:0006508">
    <property type="term" value="P:proteolysis"/>
    <property type="evidence" value="ECO:0007669"/>
    <property type="project" value="UniProtKB-KW"/>
</dbReference>
<evidence type="ECO:0000256" key="1">
    <source>
        <dbReference type="ARBA" id="ARBA00001947"/>
    </source>
</evidence>
<feature type="domain" description="Peptidase M50" evidence="13">
    <location>
        <begin position="38"/>
        <end position="109"/>
    </location>
</feature>
<evidence type="ECO:0000256" key="6">
    <source>
        <dbReference type="ARBA" id="ARBA00022723"/>
    </source>
</evidence>
<accession>A0A923PHG8</accession>
<feature type="transmembrane region" description="Helical" evidence="12">
    <location>
        <begin position="179"/>
        <end position="199"/>
    </location>
</feature>
<dbReference type="SUPFAM" id="SSF54631">
    <property type="entry name" value="CBS-domain pair"/>
    <property type="match status" value="1"/>
</dbReference>
<keyword evidence="5 12" id="KW-0812">Transmembrane</keyword>
<protein>
    <submittedName>
        <fullName evidence="14">M50 family metallopeptidase</fullName>
    </submittedName>
</protein>
<evidence type="ECO:0000313" key="15">
    <source>
        <dbReference type="Proteomes" id="UP000650081"/>
    </source>
</evidence>
<comment type="similarity">
    <text evidence="3">Belongs to the peptidase M50B family.</text>
</comment>
<keyword evidence="11 12" id="KW-0472">Membrane</keyword>
<dbReference type="InterPro" id="IPR008915">
    <property type="entry name" value="Peptidase_M50"/>
</dbReference>
<evidence type="ECO:0000313" key="14">
    <source>
        <dbReference type="EMBL" id="MBC6994208.1"/>
    </source>
</evidence>
<feature type="transmembrane region" description="Helical" evidence="12">
    <location>
        <begin position="7"/>
        <end position="26"/>
    </location>
</feature>
<keyword evidence="7" id="KW-0378">Hydrolase</keyword>
<feature type="transmembrane region" description="Helical" evidence="12">
    <location>
        <begin position="138"/>
        <end position="158"/>
    </location>
</feature>
<evidence type="ECO:0000256" key="12">
    <source>
        <dbReference type="SAM" id="Phobius"/>
    </source>
</evidence>
<keyword evidence="15" id="KW-1185">Reference proteome</keyword>
<keyword evidence="10" id="KW-0482">Metalloprotease</keyword>
<dbReference type="GO" id="GO:0008237">
    <property type="term" value="F:metallopeptidase activity"/>
    <property type="evidence" value="ECO:0007669"/>
    <property type="project" value="UniProtKB-KW"/>
</dbReference>
<dbReference type="CDD" id="cd06161">
    <property type="entry name" value="S2P-M50_SpoIVFB"/>
    <property type="match status" value="1"/>
</dbReference>
<evidence type="ECO:0000256" key="11">
    <source>
        <dbReference type="ARBA" id="ARBA00023136"/>
    </source>
</evidence>